<evidence type="ECO:0000256" key="6">
    <source>
        <dbReference type="ARBA" id="ARBA00048348"/>
    </source>
</evidence>
<evidence type="ECO:0000256" key="3">
    <source>
        <dbReference type="ARBA" id="ARBA00022723"/>
    </source>
</evidence>
<dbReference type="PANTHER" id="PTHR43175:SF3">
    <property type="entry name" value="CARBON DISULFIDE HYDROLASE"/>
    <property type="match status" value="1"/>
</dbReference>
<comment type="catalytic activity">
    <reaction evidence="6">
        <text>hydrogencarbonate + H(+) = CO2 + H2O</text>
        <dbReference type="Rhea" id="RHEA:10748"/>
        <dbReference type="ChEBI" id="CHEBI:15377"/>
        <dbReference type="ChEBI" id="CHEBI:15378"/>
        <dbReference type="ChEBI" id="CHEBI:16526"/>
        <dbReference type="ChEBI" id="CHEBI:17544"/>
        <dbReference type="EC" id="4.2.1.1"/>
    </reaction>
</comment>
<evidence type="ECO:0000313" key="9">
    <source>
        <dbReference type="EMBL" id="MBM9475733.1"/>
    </source>
</evidence>
<evidence type="ECO:0000256" key="2">
    <source>
        <dbReference type="ARBA" id="ARBA00012925"/>
    </source>
</evidence>
<dbReference type="GO" id="GO:0008270">
    <property type="term" value="F:zinc ion binding"/>
    <property type="evidence" value="ECO:0007669"/>
    <property type="project" value="InterPro"/>
</dbReference>
<keyword evidence="3 7" id="KW-0479">Metal-binding</keyword>
<proteinExistence type="inferred from homology"/>
<dbReference type="PANTHER" id="PTHR43175">
    <property type="entry name" value="CARBONIC ANHYDRASE"/>
    <property type="match status" value="1"/>
</dbReference>
<reference evidence="9" key="1">
    <citation type="submission" date="2021-01" db="EMBL/GenBank/DDBJ databases">
        <title>KCTC 19127 draft genome.</title>
        <authorList>
            <person name="An D."/>
        </authorList>
    </citation>
    <scope>NUCLEOTIDE SEQUENCE</scope>
    <source>
        <strain evidence="9">KCTC 19127</strain>
    </source>
</reference>
<dbReference type="Gene3D" id="3.40.1050.10">
    <property type="entry name" value="Carbonic anhydrase"/>
    <property type="match status" value="1"/>
</dbReference>
<comment type="cofactor">
    <cofactor evidence="7">
        <name>Zn(2+)</name>
        <dbReference type="ChEBI" id="CHEBI:29105"/>
    </cofactor>
    <text evidence="7">Binds 1 zinc ion per subunit.</text>
</comment>
<comment type="function">
    <text evidence="5">Catalyzes the reversible hydration of carbon dioxide to form bicarbonate.</text>
</comment>
<accession>A0A938YME8</accession>
<dbReference type="AlphaFoldDB" id="A0A938YME8"/>
<gene>
    <name evidence="9" type="ORF">JL107_04665</name>
</gene>
<dbReference type="EC" id="4.2.1.1" evidence="2"/>
<evidence type="ECO:0000256" key="8">
    <source>
        <dbReference type="SAM" id="MobiDB-lite"/>
    </source>
</evidence>
<comment type="similarity">
    <text evidence="1">Belongs to the beta-class carbonic anhydrase family.</text>
</comment>
<dbReference type="GO" id="GO:0004089">
    <property type="term" value="F:carbonate dehydratase activity"/>
    <property type="evidence" value="ECO:0007669"/>
    <property type="project" value="UniProtKB-EC"/>
</dbReference>
<evidence type="ECO:0000256" key="4">
    <source>
        <dbReference type="ARBA" id="ARBA00022833"/>
    </source>
</evidence>
<dbReference type="SUPFAM" id="SSF53056">
    <property type="entry name" value="beta-carbonic anhydrase, cab"/>
    <property type="match status" value="1"/>
</dbReference>
<feature type="binding site" evidence="7">
    <location>
        <position position="37"/>
    </location>
    <ligand>
        <name>Zn(2+)</name>
        <dbReference type="ChEBI" id="CHEBI:29105"/>
    </ligand>
</feature>
<dbReference type="SMART" id="SM00947">
    <property type="entry name" value="Pro_CA"/>
    <property type="match status" value="1"/>
</dbReference>
<feature type="region of interest" description="Disordered" evidence="8">
    <location>
        <begin position="165"/>
        <end position="196"/>
    </location>
</feature>
<feature type="binding site" evidence="7">
    <location>
        <position position="91"/>
    </location>
    <ligand>
        <name>Zn(2+)</name>
        <dbReference type="ChEBI" id="CHEBI:29105"/>
    </ligand>
</feature>
<evidence type="ECO:0000256" key="5">
    <source>
        <dbReference type="ARBA" id="ARBA00024993"/>
    </source>
</evidence>
<dbReference type="CDD" id="cd03379">
    <property type="entry name" value="beta_CA_cladeD"/>
    <property type="match status" value="1"/>
</dbReference>
<sequence length="196" mass="21268">MTAIEELLRRNHTTALSHPGFMGPKPTLGVAVVMCMDARVDAHAAFRLQPGEAHLMRNAGGVVTDDVIRSLAISQHALGTREIMVIHHTDCGLARLEEDSFRAHLAQFAGYRPTWSVQAFKDPHDSVRESLRRIRDSRFLAHRDGVRGFIFDVESGLLEEVFADDDGISPPTVQPGDDVAGATPAPVGGSASADQH</sequence>
<feature type="binding site" evidence="7">
    <location>
        <position position="88"/>
    </location>
    <ligand>
        <name>Zn(2+)</name>
        <dbReference type="ChEBI" id="CHEBI:29105"/>
    </ligand>
</feature>
<evidence type="ECO:0000256" key="7">
    <source>
        <dbReference type="PIRSR" id="PIRSR601765-1"/>
    </source>
</evidence>
<keyword evidence="10" id="KW-1185">Reference proteome</keyword>
<name>A0A938YME8_9ACTN</name>
<dbReference type="InterPro" id="IPR036874">
    <property type="entry name" value="Carbonic_anhydrase_sf"/>
</dbReference>
<organism evidence="9 10">
    <name type="scientific">Nakamurella flavida</name>
    <dbReference type="NCBI Taxonomy" id="363630"/>
    <lineage>
        <taxon>Bacteria</taxon>
        <taxon>Bacillati</taxon>
        <taxon>Actinomycetota</taxon>
        <taxon>Actinomycetes</taxon>
        <taxon>Nakamurellales</taxon>
        <taxon>Nakamurellaceae</taxon>
        <taxon>Nakamurella</taxon>
    </lineage>
</organism>
<feature type="binding site" evidence="7">
    <location>
        <position position="35"/>
    </location>
    <ligand>
        <name>Zn(2+)</name>
        <dbReference type="ChEBI" id="CHEBI:29105"/>
    </ligand>
</feature>
<dbReference type="InterPro" id="IPR001765">
    <property type="entry name" value="Carbonic_anhydrase"/>
</dbReference>
<evidence type="ECO:0000256" key="1">
    <source>
        <dbReference type="ARBA" id="ARBA00006217"/>
    </source>
</evidence>
<protein>
    <recommendedName>
        <fullName evidence="2">carbonic anhydrase</fullName>
        <ecNumber evidence="2">4.2.1.1</ecNumber>
    </recommendedName>
</protein>
<dbReference type="Pfam" id="PF00484">
    <property type="entry name" value="Pro_CA"/>
    <property type="match status" value="1"/>
</dbReference>
<dbReference type="EMBL" id="JAERWL010000005">
    <property type="protein sequence ID" value="MBM9475733.1"/>
    <property type="molecule type" value="Genomic_DNA"/>
</dbReference>
<dbReference type="Proteomes" id="UP000663801">
    <property type="component" value="Unassembled WGS sequence"/>
</dbReference>
<keyword evidence="4 7" id="KW-0862">Zinc</keyword>
<comment type="caution">
    <text evidence="9">The sequence shown here is derived from an EMBL/GenBank/DDBJ whole genome shotgun (WGS) entry which is preliminary data.</text>
</comment>
<dbReference type="RefSeq" id="WP_205255831.1">
    <property type="nucleotide sequence ID" value="NZ_BAAAPV010000002.1"/>
</dbReference>
<evidence type="ECO:0000313" key="10">
    <source>
        <dbReference type="Proteomes" id="UP000663801"/>
    </source>
</evidence>